<sequence>MVGEFDPEVVDQWIREIEKIFRVMNYLEELKVTYAAYMLVGGVLVYFPNNARNQKELEFLRLYQGITTVNEYAIMFEYLSCSSNQSTFEEWRCHKFEEGLRCELKRVIIPMGI</sequence>
<evidence type="ECO:0000313" key="2">
    <source>
        <dbReference type="Proteomes" id="UP000257109"/>
    </source>
</evidence>
<organism evidence="1 2">
    <name type="scientific">Mucuna pruriens</name>
    <name type="common">Velvet bean</name>
    <name type="synonym">Dolichos pruriens</name>
    <dbReference type="NCBI Taxonomy" id="157652"/>
    <lineage>
        <taxon>Eukaryota</taxon>
        <taxon>Viridiplantae</taxon>
        <taxon>Streptophyta</taxon>
        <taxon>Embryophyta</taxon>
        <taxon>Tracheophyta</taxon>
        <taxon>Spermatophyta</taxon>
        <taxon>Magnoliopsida</taxon>
        <taxon>eudicotyledons</taxon>
        <taxon>Gunneridae</taxon>
        <taxon>Pentapetalae</taxon>
        <taxon>rosids</taxon>
        <taxon>fabids</taxon>
        <taxon>Fabales</taxon>
        <taxon>Fabaceae</taxon>
        <taxon>Papilionoideae</taxon>
        <taxon>50 kb inversion clade</taxon>
        <taxon>NPAAA clade</taxon>
        <taxon>indigoferoid/millettioid clade</taxon>
        <taxon>Phaseoleae</taxon>
        <taxon>Mucuna</taxon>
    </lineage>
</organism>
<keyword evidence="2" id="KW-1185">Reference proteome</keyword>
<dbReference type="Proteomes" id="UP000257109">
    <property type="component" value="Unassembled WGS sequence"/>
</dbReference>
<dbReference type="EMBL" id="QJKJ01004341">
    <property type="protein sequence ID" value="RDX94557.1"/>
    <property type="molecule type" value="Genomic_DNA"/>
</dbReference>
<comment type="caution">
    <text evidence="1">The sequence shown here is derived from an EMBL/GenBank/DDBJ whole genome shotgun (WGS) entry which is preliminary data.</text>
</comment>
<reference evidence="1" key="1">
    <citation type="submission" date="2018-05" db="EMBL/GenBank/DDBJ databases">
        <title>Draft genome of Mucuna pruriens seed.</title>
        <authorList>
            <person name="Nnadi N.E."/>
            <person name="Vos R."/>
            <person name="Hasami M.H."/>
            <person name="Devisetty U.K."/>
            <person name="Aguiy J.C."/>
        </authorList>
    </citation>
    <scope>NUCLEOTIDE SEQUENCE [LARGE SCALE GENOMIC DNA]</scope>
    <source>
        <strain evidence="1">JCA_2017</strain>
    </source>
</reference>
<evidence type="ECO:0000313" key="1">
    <source>
        <dbReference type="EMBL" id="RDX94557.1"/>
    </source>
</evidence>
<feature type="non-terminal residue" evidence="1">
    <location>
        <position position="1"/>
    </location>
</feature>
<dbReference type="OrthoDB" id="1936908at2759"/>
<evidence type="ECO:0008006" key="3">
    <source>
        <dbReference type="Google" id="ProtNLM"/>
    </source>
</evidence>
<protein>
    <recommendedName>
        <fullName evidence="3">Retrotransposon gag domain-containing protein</fullName>
    </recommendedName>
</protein>
<dbReference type="AlphaFoldDB" id="A0A371GVH5"/>
<gene>
    <name evidence="1" type="ORF">CR513_23053</name>
</gene>
<proteinExistence type="predicted"/>
<accession>A0A371GVH5</accession>
<name>A0A371GVH5_MUCPR</name>